<feature type="domain" description="Peptidase S9 prolyl oligopeptidase catalytic" evidence="6">
    <location>
        <begin position="477"/>
        <end position="685"/>
    </location>
</feature>
<evidence type="ECO:0000313" key="8">
    <source>
        <dbReference type="EMBL" id="GAA0775157.1"/>
    </source>
</evidence>
<comment type="caution">
    <text evidence="8">The sequence shown here is derived from an EMBL/GenBank/DDBJ whole genome shotgun (WGS) entry which is preliminary data.</text>
</comment>
<dbReference type="Pfam" id="PF02897">
    <property type="entry name" value="Peptidase_S9_N"/>
    <property type="match status" value="1"/>
</dbReference>
<keyword evidence="9" id="KW-1185">Reference proteome</keyword>
<dbReference type="InterPro" id="IPR002470">
    <property type="entry name" value="Peptidase_S9A"/>
</dbReference>
<accession>A0ABN1KSX1</accession>
<dbReference type="Pfam" id="PF00326">
    <property type="entry name" value="Peptidase_S9"/>
    <property type="match status" value="1"/>
</dbReference>
<dbReference type="EC" id="3.4.21.26" evidence="2"/>
<proteinExistence type="predicted"/>
<evidence type="ECO:0000259" key="7">
    <source>
        <dbReference type="Pfam" id="PF02897"/>
    </source>
</evidence>
<dbReference type="SUPFAM" id="SSF53474">
    <property type="entry name" value="alpha/beta-Hydrolases"/>
    <property type="match status" value="1"/>
</dbReference>
<dbReference type="InterPro" id="IPR023302">
    <property type="entry name" value="Pept_S9A_N"/>
</dbReference>
<dbReference type="RefSeq" id="WP_343826881.1">
    <property type="nucleotide sequence ID" value="NZ_BAAACI010000006.1"/>
</dbReference>
<name>A0ABN1KSX1_CLOSU</name>
<sequence>MKKDNVIENYHGTEIYDPYRWLEDIDSDETQEFVRKHNEKCEKFIRSYEGYEDIKEEITRHSNYDKGSCPIKQGDYYYFLYKDTNENQPRLCRAKNLKEAKEELVNPNELSEDGTSAITGFWVNENKSILAYAISEKGSDWQTIYFLDMNSKKLLSDILTWCKFTSFNWLPDGESAIYTRYPEAYDVNDHRITFHNMISIHKLGTKQIEDKNVIDGEKKSEYSYSLKVTKDESYILMYRNKPFGIGSLRIVNLSENNLNEGESISKLREDDFKMFIDEKDEAFEFLGNQGEKFYFLTDYRAPNKRIIEMDINNSNELDWIDIVKENINIPIESAIYTKNSIVIIMMEHGHHKIYLYSLKSNSMEEIKLPALGAIDDLTYDGEGNIYLSFSSFFIPTTILKVNETSKNVEKIWYPYLDIDFEDFITEQVFVSSKDGTKIPMFINRRKDTKINGENRVVLYAYGGFNLNRIPEFRIPEVIFIKRGGIYAVANIRGGNEYGESWHRDGMLDKKQNCFDDFISCGEWLIENKYTNNKKLAIRGRSNGGLLTASCMVQRPELFGAVISQVPVIDMLRYHKFTVGRYWIPEYGDSERNKEDFYNMIKYSPLHNIRYGTIYPPILISTGDKDDRVLPCHSYKFVATLEEVTPVPDRVFLRVEKDAGHGQGKPVLKLIEIEADIYSFVEKVLG</sequence>
<dbReference type="InterPro" id="IPR051167">
    <property type="entry name" value="Prolyl_oligopep/macrocyclase"/>
</dbReference>
<feature type="domain" description="Peptidase S9A N-terminal" evidence="7">
    <location>
        <begin position="2"/>
        <end position="409"/>
    </location>
</feature>
<protein>
    <recommendedName>
        <fullName evidence="2">prolyl oligopeptidase</fullName>
        <ecNumber evidence="2">3.4.21.26</ecNumber>
    </recommendedName>
</protein>
<dbReference type="PANTHER" id="PTHR42881:SF2">
    <property type="entry name" value="PROLYL ENDOPEPTIDASE"/>
    <property type="match status" value="1"/>
</dbReference>
<dbReference type="Gene3D" id="3.40.50.1820">
    <property type="entry name" value="alpha/beta hydrolase"/>
    <property type="match status" value="1"/>
</dbReference>
<evidence type="ECO:0000259" key="6">
    <source>
        <dbReference type="Pfam" id="PF00326"/>
    </source>
</evidence>
<reference evidence="8 9" key="1">
    <citation type="journal article" date="2019" name="Int. J. Syst. Evol. Microbiol.">
        <title>The Global Catalogue of Microorganisms (GCM) 10K type strain sequencing project: providing services to taxonomists for standard genome sequencing and annotation.</title>
        <authorList>
            <consortium name="The Broad Institute Genomics Platform"/>
            <consortium name="The Broad Institute Genome Sequencing Center for Infectious Disease"/>
            <person name="Wu L."/>
            <person name="Ma J."/>
        </authorList>
    </citation>
    <scope>NUCLEOTIDE SEQUENCE [LARGE SCALE GENOMIC DNA]</scope>
    <source>
        <strain evidence="8 9">JCM 1417</strain>
    </source>
</reference>
<evidence type="ECO:0000313" key="9">
    <source>
        <dbReference type="Proteomes" id="UP001501047"/>
    </source>
</evidence>
<dbReference type="Proteomes" id="UP001501047">
    <property type="component" value="Unassembled WGS sequence"/>
</dbReference>
<evidence type="ECO:0000256" key="3">
    <source>
        <dbReference type="ARBA" id="ARBA00022670"/>
    </source>
</evidence>
<keyword evidence="3" id="KW-0645">Protease</keyword>
<evidence type="ECO:0000256" key="1">
    <source>
        <dbReference type="ARBA" id="ARBA00001070"/>
    </source>
</evidence>
<organism evidence="8 9">
    <name type="scientific">Clostridium subterminale</name>
    <dbReference type="NCBI Taxonomy" id="1550"/>
    <lineage>
        <taxon>Bacteria</taxon>
        <taxon>Bacillati</taxon>
        <taxon>Bacillota</taxon>
        <taxon>Clostridia</taxon>
        <taxon>Eubacteriales</taxon>
        <taxon>Clostridiaceae</taxon>
        <taxon>Clostridium</taxon>
    </lineage>
</organism>
<dbReference type="PANTHER" id="PTHR42881">
    <property type="entry name" value="PROLYL ENDOPEPTIDASE"/>
    <property type="match status" value="1"/>
</dbReference>
<evidence type="ECO:0000256" key="2">
    <source>
        <dbReference type="ARBA" id="ARBA00011897"/>
    </source>
</evidence>
<dbReference type="InterPro" id="IPR029058">
    <property type="entry name" value="AB_hydrolase_fold"/>
</dbReference>
<evidence type="ECO:0000256" key="5">
    <source>
        <dbReference type="ARBA" id="ARBA00022825"/>
    </source>
</evidence>
<dbReference type="SUPFAM" id="SSF50993">
    <property type="entry name" value="Peptidase/esterase 'gauge' domain"/>
    <property type="match status" value="1"/>
</dbReference>
<keyword evidence="4" id="KW-0378">Hydrolase</keyword>
<dbReference type="PRINTS" id="PR00862">
    <property type="entry name" value="PROLIGOPTASE"/>
</dbReference>
<dbReference type="InterPro" id="IPR001375">
    <property type="entry name" value="Peptidase_S9_cat"/>
</dbReference>
<comment type="catalytic activity">
    <reaction evidence="1">
        <text>Hydrolysis of Pro-|-Xaa &gt;&gt; Ala-|-Xaa in oligopeptides.</text>
        <dbReference type="EC" id="3.4.21.26"/>
    </reaction>
</comment>
<keyword evidence="5" id="KW-0720">Serine protease</keyword>
<dbReference type="EMBL" id="BAAACI010000006">
    <property type="protein sequence ID" value="GAA0775157.1"/>
    <property type="molecule type" value="Genomic_DNA"/>
</dbReference>
<evidence type="ECO:0000256" key="4">
    <source>
        <dbReference type="ARBA" id="ARBA00022801"/>
    </source>
</evidence>
<dbReference type="Gene3D" id="2.130.10.120">
    <property type="entry name" value="Prolyl oligopeptidase, N-terminal domain"/>
    <property type="match status" value="1"/>
</dbReference>
<gene>
    <name evidence="8" type="ORF">GCM10008908_26210</name>
</gene>